<keyword evidence="1" id="KW-0560">Oxidoreductase</keyword>
<dbReference type="RefSeq" id="WP_014296800.1">
    <property type="nucleotide sequence ID" value="NC_016751.1"/>
</dbReference>
<dbReference type="InterPro" id="IPR036188">
    <property type="entry name" value="FAD/NAD-bd_sf"/>
</dbReference>
<organism evidence="3 4">
    <name type="scientific">Marinitoga piezophila (strain DSM 14283 / JCM 11233 / KA3)</name>
    <dbReference type="NCBI Taxonomy" id="443254"/>
    <lineage>
        <taxon>Bacteria</taxon>
        <taxon>Thermotogati</taxon>
        <taxon>Thermotogota</taxon>
        <taxon>Thermotogae</taxon>
        <taxon>Petrotogales</taxon>
        <taxon>Petrotogaceae</taxon>
        <taxon>Marinitoga</taxon>
    </lineage>
</organism>
<dbReference type="InterPro" id="IPR051691">
    <property type="entry name" value="Metab_Enz_Cyan_OpOx_G3PDH"/>
</dbReference>
<dbReference type="GO" id="GO:0016491">
    <property type="term" value="F:oxidoreductase activity"/>
    <property type="evidence" value="ECO:0007669"/>
    <property type="project" value="UniProtKB-KW"/>
</dbReference>
<dbReference type="PANTHER" id="PTHR42949">
    <property type="entry name" value="ANAEROBIC GLYCEROL-3-PHOSPHATE DEHYDROGENASE SUBUNIT B"/>
    <property type="match status" value="1"/>
</dbReference>
<name>H2J3B3_MARPK</name>
<feature type="domain" description="FAD/NAD(P)-binding" evidence="2">
    <location>
        <begin position="6"/>
        <end position="295"/>
    </location>
</feature>
<protein>
    <submittedName>
        <fullName evidence="3">Pyruvate/2-oxoglutarate dehydrogenase complex, dihydrolipoamide dehydrogenase component</fullName>
    </submittedName>
</protein>
<dbReference type="SUPFAM" id="SSF51905">
    <property type="entry name" value="FAD/NAD(P)-binding domain"/>
    <property type="match status" value="1"/>
</dbReference>
<dbReference type="Pfam" id="PF07992">
    <property type="entry name" value="Pyr_redox_2"/>
    <property type="match status" value="1"/>
</dbReference>
<dbReference type="PRINTS" id="PR00469">
    <property type="entry name" value="PNDRDTASEII"/>
</dbReference>
<evidence type="ECO:0000256" key="1">
    <source>
        <dbReference type="ARBA" id="ARBA00023002"/>
    </source>
</evidence>
<proteinExistence type="predicted"/>
<reference evidence="3 4" key="1">
    <citation type="journal article" date="2012" name="J. Bacteriol.">
        <title>Complete Genome Sequence of the Thermophilic, Piezophilic, Heterotrophic Bacterium Marinitoga piezophila KA3.</title>
        <authorList>
            <person name="Lucas S."/>
            <person name="Han J."/>
            <person name="Lapidus A."/>
            <person name="Cheng J.F."/>
            <person name="Goodwin L.A."/>
            <person name="Pitluck S."/>
            <person name="Peters L."/>
            <person name="Mikhailova N."/>
            <person name="Teshima H."/>
            <person name="Detter J.C."/>
            <person name="Han C."/>
            <person name="Tapia R."/>
            <person name="Land M."/>
            <person name="Hauser L."/>
            <person name="Kyrpides N.C."/>
            <person name="Ivanova N."/>
            <person name="Pagani I."/>
            <person name="Vannier P."/>
            <person name="Oger P."/>
            <person name="Bartlett D.H."/>
            <person name="Noll K.M."/>
            <person name="Woyke T."/>
            <person name="Jebbar M."/>
        </authorList>
    </citation>
    <scope>NUCLEOTIDE SEQUENCE [LARGE SCALE GENOMIC DNA]</scope>
    <source>
        <strain evidence="4">DSM 14283 / JCM 11233 / KA3</strain>
    </source>
</reference>
<gene>
    <name evidence="3" type="ordered locus">Marpi_1326</name>
</gene>
<dbReference type="eggNOG" id="COG0446">
    <property type="taxonomic scope" value="Bacteria"/>
</dbReference>
<reference evidence="4" key="2">
    <citation type="submission" date="2012-01" db="EMBL/GenBank/DDBJ databases">
        <title>Complete sequence of chromosome of Marinitoga piezophila KA3.</title>
        <authorList>
            <person name="Lucas S."/>
            <person name="Han J."/>
            <person name="Lapidus A."/>
            <person name="Cheng J.-F."/>
            <person name="Goodwin L."/>
            <person name="Pitluck S."/>
            <person name="Peters L."/>
            <person name="Mikhailova N."/>
            <person name="Teshima H."/>
            <person name="Detter J.C."/>
            <person name="Han C."/>
            <person name="Tapia R."/>
            <person name="Land M."/>
            <person name="Hauser L."/>
            <person name="Kyrpides N."/>
            <person name="Ivanova N."/>
            <person name="Pagani I."/>
            <person name="Jebbar M."/>
            <person name="Vannier P."/>
            <person name="Oger P."/>
            <person name="Cario A."/>
            <person name="Bartlett D."/>
            <person name="Noll K.M."/>
            <person name="Woyke T."/>
        </authorList>
    </citation>
    <scope>NUCLEOTIDE SEQUENCE [LARGE SCALE GENOMIC DNA]</scope>
    <source>
        <strain evidence="4">DSM 14283 / JCM 11233 / KA3</strain>
    </source>
</reference>
<dbReference type="InterPro" id="IPR023753">
    <property type="entry name" value="FAD/NAD-binding_dom"/>
</dbReference>
<dbReference type="PANTHER" id="PTHR42949:SF3">
    <property type="entry name" value="ANAEROBIC GLYCEROL-3-PHOSPHATE DEHYDROGENASE SUBUNIT B"/>
    <property type="match status" value="1"/>
</dbReference>
<dbReference type="EMBL" id="CP003257">
    <property type="protein sequence ID" value="AEX85729.1"/>
    <property type="molecule type" value="Genomic_DNA"/>
</dbReference>
<evidence type="ECO:0000313" key="3">
    <source>
        <dbReference type="EMBL" id="AEX85729.1"/>
    </source>
</evidence>
<evidence type="ECO:0000313" key="4">
    <source>
        <dbReference type="Proteomes" id="UP000007161"/>
    </source>
</evidence>
<dbReference type="Proteomes" id="UP000007161">
    <property type="component" value="Chromosome"/>
</dbReference>
<dbReference type="AlphaFoldDB" id="H2J3B3"/>
<evidence type="ECO:0000259" key="2">
    <source>
        <dbReference type="Pfam" id="PF07992"/>
    </source>
</evidence>
<keyword evidence="3" id="KW-0670">Pyruvate</keyword>
<dbReference type="PRINTS" id="PR00368">
    <property type="entry name" value="FADPNR"/>
</dbReference>
<dbReference type="Gene3D" id="3.50.50.60">
    <property type="entry name" value="FAD/NAD(P)-binding domain"/>
    <property type="match status" value="2"/>
</dbReference>
<dbReference type="HOGENOM" id="CLU_030705_0_0_0"/>
<dbReference type="KEGG" id="mpz:Marpi_1326"/>
<keyword evidence="4" id="KW-1185">Reference proteome</keyword>
<accession>H2J3B3</accession>
<dbReference type="STRING" id="443254.Marpi_1326"/>
<dbReference type="OrthoDB" id="9776839at2"/>
<sequence length="407" mass="45070">MKYKTDVVIIGGGAAGMAAAYSATREGADVILLERDEDTGGVLNQCIHNGFGLHYFKKDLTGPEFKELAKERIKDLNILYGTYVLEVTKDKRIIFVDRRGIHEIETKALVMATGARERHFNSLPVPGKRITGVFTAGLAQRFINLENLKPGNKAVILGSGDIGLIMARRLTLEGIKVEAVLEIMPYPGGLERNIQQCLRDFNIPLYLSHTVTAIEGEKRLEKVIASQVDYKWNPIPGTEKVFDVDMLITSVGLIPSTKPVDFVDADPGFLVSNTNQTSEDWIFAAGNCTVIFDLVDFVAKEGEKAGKYAALYAQGKYEKKKLIKVRKGENIGIVHPVYIDPTEESTLYIRVSTVFEKASIKINPLGIEKVEEDARPPEMIVVKIRPFDGENIDEIEVTADELISKLG</sequence>